<evidence type="ECO:0000256" key="4">
    <source>
        <dbReference type="ARBA" id="ARBA00022692"/>
    </source>
</evidence>
<keyword evidence="6 8" id="KW-0472">Membrane</keyword>
<dbReference type="AlphaFoldDB" id="A0ABC8AP81"/>
<proteinExistence type="inferred from homology"/>
<feature type="transmembrane region" description="Helical" evidence="8">
    <location>
        <begin position="188"/>
        <end position="208"/>
    </location>
</feature>
<organism evidence="9 10">
    <name type="scientific">Nocardia seriolae</name>
    <dbReference type="NCBI Taxonomy" id="37332"/>
    <lineage>
        <taxon>Bacteria</taxon>
        <taxon>Bacillati</taxon>
        <taxon>Actinomycetota</taxon>
        <taxon>Actinomycetes</taxon>
        <taxon>Mycobacteriales</taxon>
        <taxon>Nocardiaceae</taxon>
        <taxon>Nocardia</taxon>
    </lineage>
</organism>
<evidence type="ECO:0000256" key="1">
    <source>
        <dbReference type="ARBA" id="ARBA00004651"/>
    </source>
</evidence>
<name>A0ABC8AP81_9NOCA</name>
<evidence type="ECO:0000313" key="9">
    <source>
        <dbReference type="EMBL" id="APA95950.1"/>
    </source>
</evidence>
<evidence type="ECO:0000256" key="5">
    <source>
        <dbReference type="ARBA" id="ARBA00022989"/>
    </source>
</evidence>
<evidence type="ECO:0000313" key="10">
    <source>
        <dbReference type="Proteomes" id="UP000180166"/>
    </source>
</evidence>
<keyword evidence="4 8" id="KW-0812">Transmembrane</keyword>
<evidence type="ECO:0000256" key="7">
    <source>
        <dbReference type="ARBA" id="ARBA00024033"/>
    </source>
</evidence>
<evidence type="ECO:0000256" key="2">
    <source>
        <dbReference type="ARBA" id="ARBA00022475"/>
    </source>
</evidence>
<comment type="similarity">
    <text evidence="7">Belongs to the glycosyltransferase 87 family.</text>
</comment>
<dbReference type="NCBIfam" id="NF009915">
    <property type="entry name" value="PRK13375.1"/>
    <property type="match status" value="1"/>
</dbReference>
<evidence type="ECO:0000256" key="6">
    <source>
        <dbReference type="ARBA" id="ARBA00023136"/>
    </source>
</evidence>
<feature type="transmembrane region" description="Helical" evidence="8">
    <location>
        <begin position="280"/>
        <end position="296"/>
    </location>
</feature>
<keyword evidence="9" id="KW-0328">Glycosyltransferase</keyword>
<feature type="transmembrane region" description="Helical" evidence="8">
    <location>
        <begin position="141"/>
        <end position="167"/>
    </location>
</feature>
<keyword evidence="2" id="KW-1003">Cell membrane</keyword>
<feature type="transmembrane region" description="Helical" evidence="8">
    <location>
        <begin position="253"/>
        <end position="273"/>
    </location>
</feature>
<evidence type="ECO:0000256" key="8">
    <source>
        <dbReference type="SAM" id="Phobius"/>
    </source>
</evidence>
<comment type="subcellular location">
    <subcellularLocation>
        <location evidence="1">Cell membrane</location>
        <topology evidence="1">Multi-pass membrane protein</topology>
    </subcellularLocation>
</comment>
<feature type="transmembrane region" description="Helical" evidence="8">
    <location>
        <begin position="75"/>
        <end position="101"/>
    </location>
</feature>
<gene>
    <name evidence="9" type="primary">pimE</name>
    <name evidence="9" type="ORF">NS506_01882</name>
</gene>
<keyword evidence="3 9" id="KW-0808">Transferase</keyword>
<accession>A0ABC8AP81</accession>
<dbReference type="Proteomes" id="UP000180166">
    <property type="component" value="Chromosome"/>
</dbReference>
<dbReference type="GO" id="GO:0016757">
    <property type="term" value="F:glycosyltransferase activity"/>
    <property type="evidence" value="ECO:0007669"/>
    <property type="project" value="UniProtKB-KW"/>
</dbReference>
<feature type="transmembrane region" description="Helical" evidence="8">
    <location>
        <begin position="326"/>
        <end position="345"/>
    </location>
</feature>
<dbReference type="InterPro" id="IPR018584">
    <property type="entry name" value="GT87"/>
</dbReference>
<dbReference type="GO" id="GO:0005886">
    <property type="term" value="C:plasma membrane"/>
    <property type="evidence" value="ECO:0007669"/>
    <property type="project" value="UniProtKB-SubCell"/>
</dbReference>
<evidence type="ECO:0000256" key="3">
    <source>
        <dbReference type="ARBA" id="ARBA00022679"/>
    </source>
</evidence>
<reference evidence="9 10" key="1">
    <citation type="submission" date="2016-10" db="EMBL/GenBank/DDBJ databases">
        <title>Genome sequence of Nocardia seriolae strain EM150506, isolated from Anguila japonica.</title>
        <authorList>
            <person name="Han H.-J."/>
        </authorList>
    </citation>
    <scope>NUCLEOTIDE SEQUENCE [LARGE SCALE GENOMIC DNA]</scope>
    <source>
        <strain evidence="9 10">EM150506</strain>
    </source>
</reference>
<feature type="transmembrane region" description="Helical" evidence="8">
    <location>
        <begin position="357"/>
        <end position="376"/>
    </location>
</feature>
<dbReference type="EC" id="2.4.1.-" evidence="9"/>
<keyword evidence="5 8" id="KW-1133">Transmembrane helix</keyword>
<protein>
    <submittedName>
        <fullName evidence="9">Polyprenol-phosphate-mannose-dependent alpha-(1-2)-phosphatidylinositol pentamannoside mannosyltransferase</fullName>
        <ecNumber evidence="9">2.4.1.-</ecNumber>
    </submittedName>
</protein>
<dbReference type="KEGG" id="nsr:NS506_01882"/>
<sequence>MAAAALGTSVLARLAWVLFLPNGMNFVDLHVYVDGSANFGSGHLFDYTDSSKTPDFPLPFTYPPFAALVFYPLHFLPFSVVAIGWLLATVAALCGVVWLALELMVGTAAMREPNWRTAALAWTAVGMWLEPVRSTFDYGQVNVFLVLLAMVAVRSGVWWISGTLVGVAAGIKLTPAVTGLYFAARKRWITAIWSAAVFFGTIGLTYLLTPGETNKYFRELLGDAHRIGPVGSSSNQSLRGVLSRFVGHDVVSGPLWIVAALVTAVLAFFAWRALASDDRLGTLIIVQLFGLMVSPISWSHHWIWLLPVILWLVYGPLRQAAGARVLAGYWLVVTLIGVPWVLGFFQDSIWTISRPGVLSWLGAVDAIGVLALYIWIIRSGRLRNGRPVDRSSEQQPIGRCNNCYDGVNRAPNIRGGRDIRLRGYDFRGPQPALASRELRSVIHPTRKFVL</sequence>
<dbReference type="Pfam" id="PF09594">
    <property type="entry name" value="GT87"/>
    <property type="match status" value="1"/>
</dbReference>
<dbReference type="EMBL" id="CP017839">
    <property type="protein sequence ID" value="APA95950.1"/>
    <property type="molecule type" value="Genomic_DNA"/>
</dbReference>